<evidence type="ECO:0000256" key="2">
    <source>
        <dbReference type="ARBA" id="ARBA00022475"/>
    </source>
</evidence>
<feature type="transmembrane region" description="Helical" evidence="12">
    <location>
        <begin position="160"/>
        <end position="187"/>
    </location>
</feature>
<evidence type="ECO:0000256" key="13">
    <source>
        <dbReference type="SAM" id="SignalP"/>
    </source>
</evidence>
<dbReference type="Gene3D" id="1.20.1070.10">
    <property type="entry name" value="Rhodopsin 7-helix transmembrane proteins"/>
    <property type="match status" value="1"/>
</dbReference>
<protein>
    <submittedName>
        <fullName evidence="16">Proteinase-activated receptor 1-like</fullName>
    </submittedName>
</protein>
<evidence type="ECO:0000256" key="7">
    <source>
        <dbReference type="ARBA" id="ARBA00023157"/>
    </source>
</evidence>
<keyword evidence="7 11" id="KW-1015">Disulfide bond</keyword>
<evidence type="ECO:0000256" key="12">
    <source>
        <dbReference type="SAM" id="Phobius"/>
    </source>
</evidence>
<evidence type="ECO:0000256" key="4">
    <source>
        <dbReference type="ARBA" id="ARBA00022989"/>
    </source>
</evidence>
<feature type="domain" description="G-protein coupled receptors family 1 profile" evidence="14">
    <location>
        <begin position="98"/>
        <end position="355"/>
    </location>
</feature>
<keyword evidence="3 12" id="KW-0812">Transmembrane</keyword>
<feature type="transmembrane region" description="Helical" evidence="12">
    <location>
        <begin position="248"/>
        <end position="271"/>
    </location>
</feature>
<keyword evidence="2" id="KW-1003">Cell membrane</keyword>
<comment type="subcellular location">
    <subcellularLocation>
        <location evidence="1">Cell membrane</location>
        <topology evidence="1">Multi-pass membrane protein</topology>
    </subcellularLocation>
</comment>
<proteinExistence type="predicted"/>
<feature type="transmembrane region" description="Helical" evidence="12">
    <location>
        <begin position="118"/>
        <end position="140"/>
    </location>
</feature>
<feature type="signal peptide" evidence="13">
    <location>
        <begin position="1"/>
        <end position="21"/>
    </location>
</feature>
<dbReference type="InterPro" id="IPR003912">
    <property type="entry name" value="Protea_act_rcpt"/>
</dbReference>
<evidence type="ECO:0000256" key="9">
    <source>
        <dbReference type="ARBA" id="ARBA00023180"/>
    </source>
</evidence>
<dbReference type="FunFam" id="1.20.1070.10:FF:000040">
    <property type="entry name" value="Coagulation factor 2 (thrombin) receptor"/>
    <property type="match status" value="1"/>
</dbReference>
<dbReference type="GO" id="GO:0007596">
    <property type="term" value="P:blood coagulation"/>
    <property type="evidence" value="ECO:0007669"/>
    <property type="project" value="InterPro"/>
</dbReference>
<dbReference type="GO" id="GO:0015057">
    <property type="term" value="F:thrombin-activated receptor activity"/>
    <property type="evidence" value="ECO:0007669"/>
    <property type="project" value="InterPro"/>
</dbReference>
<dbReference type="GO" id="GO:0035025">
    <property type="term" value="P:positive regulation of Rho protein signal transduction"/>
    <property type="evidence" value="ECO:0007669"/>
    <property type="project" value="TreeGrafter"/>
</dbReference>
<dbReference type="GO" id="GO:0030194">
    <property type="term" value="P:positive regulation of blood coagulation"/>
    <property type="evidence" value="ECO:0007669"/>
    <property type="project" value="TreeGrafter"/>
</dbReference>
<dbReference type="PANTHER" id="PTHR24232:SF20">
    <property type="entry name" value="PROTEINASE-ACTIVATED RECEPTOR 1"/>
    <property type="match status" value="1"/>
</dbReference>
<keyword evidence="6 12" id="KW-0472">Membrane</keyword>
<keyword evidence="13" id="KW-0732">Signal</keyword>
<feature type="transmembrane region" description="Helical" evidence="12">
    <location>
        <begin position="199"/>
        <end position="218"/>
    </location>
</feature>
<dbReference type="Proteomes" id="UP000695023">
    <property type="component" value="Unplaced"/>
</dbReference>
<feature type="disulfide bond" evidence="11">
    <location>
        <begin position="154"/>
        <end position="233"/>
    </location>
</feature>
<dbReference type="InterPro" id="IPR000276">
    <property type="entry name" value="GPCR_Rhodpsn"/>
</dbReference>
<evidence type="ECO:0000256" key="11">
    <source>
        <dbReference type="PIRSR" id="PIRSR603912-52"/>
    </source>
</evidence>
<evidence type="ECO:0000256" key="8">
    <source>
        <dbReference type="ARBA" id="ARBA00023170"/>
    </source>
</evidence>
<feature type="chain" id="PRO_5041355309" evidence="13">
    <location>
        <begin position="22"/>
        <end position="506"/>
    </location>
</feature>
<gene>
    <name evidence="16" type="primary">LOC102208184</name>
</gene>
<organism evidence="15 16">
    <name type="scientific">Pundamilia nyererei</name>
    <dbReference type="NCBI Taxonomy" id="303518"/>
    <lineage>
        <taxon>Eukaryota</taxon>
        <taxon>Metazoa</taxon>
        <taxon>Chordata</taxon>
        <taxon>Craniata</taxon>
        <taxon>Vertebrata</taxon>
        <taxon>Euteleostomi</taxon>
        <taxon>Actinopterygii</taxon>
        <taxon>Neopterygii</taxon>
        <taxon>Teleostei</taxon>
        <taxon>Neoteleostei</taxon>
        <taxon>Acanthomorphata</taxon>
        <taxon>Ovalentaria</taxon>
        <taxon>Cichlomorphae</taxon>
        <taxon>Cichliformes</taxon>
        <taxon>Cichlidae</taxon>
        <taxon>African cichlids</taxon>
        <taxon>Pseudocrenilabrinae</taxon>
        <taxon>Haplochromini</taxon>
        <taxon>Pundamilia</taxon>
    </lineage>
</organism>
<evidence type="ECO:0000313" key="15">
    <source>
        <dbReference type="Proteomes" id="UP000695023"/>
    </source>
</evidence>
<evidence type="ECO:0000256" key="10">
    <source>
        <dbReference type="ARBA" id="ARBA00023224"/>
    </source>
</evidence>
<dbReference type="GO" id="GO:0007200">
    <property type="term" value="P:phospholipase C-activating G protein-coupled receptor signaling pathway"/>
    <property type="evidence" value="ECO:0007669"/>
    <property type="project" value="TreeGrafter"/>
</dbReference>
<dbReference type="GO" id="GO:0005886">
    <property type="term" value="C:plasma membrane"/>
    <property type="evidence" value="ECO:0007669"/>
    <property type="project" value="UniProtKB-SubCell"/>
</dbReference>
<dbReference type="RefSeq" id="XP_005720150.2">
    <property type="nucleotide sequence ID" value="XM_005720093.2"/>
</dbReference>
<dbReference type="InterPro" id="IPR017452">
    <property type="entry name" value="GPCR_Rhodpsn_7TM"/>
</dbReference>
<keyword evidence="4 12" id="KW-1133">Transmembrane helix</keyword>
<evidence type="ECO:0000259" key="14">
    <source>
        <dbReference type="PROSITE" id="PS50262"/>
    </source>
</evidence>
<dbReference type="PROSITE" id="PS50262">
    <property type="entry name" value="G_PROTEIN_RECEP_F1_2"/>
    <property type="match status" value="1"/>
</dbReference>
<dbReference type="PRINTS" id="PR01428">
    <property type="entry name" value="PROTEASEAR"/>
</dbReference>
<evidence type="ECO:0000256" key="3">
    <source>
        <dbReference type="ARBA" id="ARBA00022692"/>
    </source>
</evidence>
<accession>A0A9Y3V6J3</accession>
<dbReference type="PRINTS" id="PR00237">
    <property type="entry name" value="GPCRRHODOPSN"/>
</dbReference>
<evidence type="ECO:0000256" key="6">
    <source>
        <dbReference type="ARBA" id="ARBA00023136"/>
    </source>
</evidence>
<dbReference type="PANTHER" id="PTHR24232">
    <property type="entry name" value="G-PROTEIN COUPLED RECEPTOR"/>
    <property type="match status" value="1"/>
</dbReference>
<evidence type="ECO:0000313" key="16">
    <source>
        <dbReference type="RefSeq" id="XP_005720150.2"/>
    </source>
</evidence>
<feature type="transmembrane region" description="Helical" evidence="12">
    <location>
        <begin position="336"/>
        <end position="358"/>
    </location>
</feature>
<evidence type="ECO:0000256" key="5">
    <source>
        <dbReference type="ARBA" id="ARBA00023040"/>
    </source>
</evidence>
<keyword evidence="5" id="KW-0297">G-protein coupled receptor</keyword>
<keyword evidence="15" id="KW-1185">Reference proteome</keyword>
<sequence length="506" mass="56964">MLPMSLLVSLCLVSCFGAAYARENATAPHGRGFLYGLRQSVTDEPIDYDDNGTLNRSLNGPKDRKVFSEQALMFLTGPVSTILLPSFYTLVCSISVPINICALLAFARGIRPKKPAAIYMLNLALADLLFALMLPFKISYHFEGNNWKFGPSMCRVVTAAFYWNMYCSVLLIACISVDRLLAVVYPIDSLAWRRPRNTVIACITMWVLSLTGSVPLVTSDQTFHISELNITTCHDVHSTDKIVWLKTYFVTLCCLLFFLPLLITVVSYTRVIWSLSKLQKRLPGSSHKRKRAIVMVLTVLLIFVLCFMPTNCLLLAHYLQFNTEKSQEAPDGSYALYLVFLCLGSLNCLLDPLLYYFAGEPYTDAVCQHTFSGAEDNQQLLLQLHFSEDTQKVEELLAFFKTAEVFELHWRCVSMCPPRNLKLDTLSTLSPIDPDRLQLRFPPSEVDYQFFCLGCIEVQVVVCTLIRQPLNLSSVCCLVASRDEPHHGGIICELNHCIAWVSSSSF</sequence>
<feature type="transmembrane region" description="Helical" evidence="12">
    <location>
        <begin position="292"/>
        <end position="316"/>
    </location>
</feature>
<keyword evidence="8" id="KW-0675">Receptor</keyword>
<dbReference type="Pfam" id="PF00001">
    <property type="entry name" value="7tm_1"/>
    <property type="match status" value="1"/>
</dbReference>
<dbReference type="GeneID" id="102208184"/>
<evidence type="ECO:0000256" key="1">
    <source>
        <dbReference type="ARBA" id="ARBA00004651"/>
    </source>
</evidence>
<feature type="transmembrane region" description="Helical" evidence="12">
    <location>
        <begin position="82"/>
        <end position="106"/>
    </location>
</feature>
<keyword evidence="9" id="KW-0325">Glycoprotein</keyword>
<name>A0A9Y3V6J3_9CICH</name>
<dbReference type="SUPFAM" id="SSF81321">
    <property type="entry name" value="Family A G protein-coupled receptor-like"/>
    <property type="match status" value="1"/>
</dbReference>
<reference evidence="16" key="1">
    <citation type="submission" date="2025-08" db="UniProtKB">
        <authorList>
            <consortium name="RefSeq"/>
        </authorList>
    </citation>
    <scope>IDENTIFICATION</scope>
</reference>
<dbReference type="AlphaFoldDB" id="A0A9Y3V6J3"/>
<keyword evidence="10" id="KW-0807">Transducer</keyword>